<dbReference type="CDD" id="cd07153">
    <property type="entry name" value="Fur_like"/>
    <property type="match status" value="1"/>
</dbReference>
<dbReference type="Gene3D" id="3.30.1490.190">
    <property type="match status" value="1"/>
</dbReference>
<dbReference type="STRING" id="479435.Kfla_0412"/>
<dbReference type="RefSeq" id="WP_012918093.1">
    <property type="nucleotide sequence ID" value="NC_013729.1"/>
</dbReference>
<name>D2PUL8_KRIFD</name>
<evidence type="ECO:0000256" key="8">
    <source>
        <dbReference type="ARBA" id="ARBA00023015"/>
    </source>
</evidence>
<dbReference type="GO" id="GO:0045892">
    <property type="term" value="P:negative regulation of DNA-templated transcription"/>
    <property type="evidence" value="ECO:0007669"/>
    <property type="project" value="TreeGrafter"/>
</dbReference>
<reference evidence="12 13" key="2">
    <citation type="journal article" date="2010" name="Stand. Genomic Sci.">
        <title>Complete genome sequence of Kribbella flavida type strain (IFO 14399).</title>
        <authorList>
            <person name="Pukall R."/>
            <person name="Lapidus A."/>
            <person name="Glavina Del Rio T."/>
            <person name="Copeland A."/>
            <person name="Tice H."/>
            <person name="Cheng J.-F."/>
            <person name="Lucas S."/>
            <person name="Chen F."/>
            <person name="Nolan M."/>
            <person name="LaButti K."/>
            <person name="Pati A."/>
            <person name="Ivanova N."/>
            <person name="Mavrommatis K."/>
            <person name="Mikhailova N."/>
            <person name="Pitluck S."/>
            <person name="Bruce D."/>
            <person name="Goodwin L."/>
            <person name="Land M."/>
            <person name="Hauser L."/>
            <person name="Chang Y.-J."/>
            <person name="Jeffries C.D."/>
            <person name="Chen A."/>
            <person name="Palaniappan K."/>
            <person name="Chain P."/>
            <person name="Rohde M."/>
            <person name="Goeker M."/>
            <person name="Bristow J."/>
            <person name="Eisen J.A."/>
            <person name="Markowitz V."/>
            <person name="Hugenholtz P."/>
            <person name="Kyrpides N.C."/>
            <person name="Klenk H.-P."/>
            <person name="Brettin T."/>
        </authorList>
    </citation>
    <scope>NUCLEOTIDE SEQUENCE [LARGE SCALE GENOMIC DNA]</scope>
    <source>
        <strain evidence="13">DSM 17836 / JCM 10339 / NBRC 14399</strain>
    </source>
</reference>
<evidence type="ECO:0000256" key="5">
    <source>
        <dbReference type="ARBA" id="ARBA00022723"/>
    </source>
</evidence>
<feature type="binding site" evidence="11">
    <location>
        <position position="96"/>
    </location>
    <ligand>
        <name>Zn(2+)</name>
        <dbReference type="ChEBI" id="CHEBI:29105"/>
    </ligand>
</feature>
<dbReference type="Pfam" id="PF01475">
    <property type="entry name" value="FUR"/>
    <property type="match status" value="1"/>
</dbReference>
<evidence type="ECO:0000256" key="6">
    <source>
        <dbReference type="ARBA" id="ARBA00022833"/>
    </source>
</evidence>
<dbReference type="EMBL" id="CP001736">
    <property type="protein sequence ID" value="ADB29536.1"/>
    <property type="molecule type" value="Genomic_DNA"/>
</dbReference>
<comment type="subcellular location">
    <subcellularLocation>
        <location evidence="1">Cytoplasm</location>
    </subcellularLocation>
</comment>
<dbReference type="InterPro" id="IPR036388">
    <property type="entry name" value="WH-like_DNA-bd_sf"/>
</dbReference>
<accession>D2PUL8</accession>
<evidence type="ECO:0000256" key="2">
    <source>
        <dbReference type="ARBA" id="ARBA00007957"/>
    </source>
</evidence>
<proteinExistence type="inferred from homology"/>
<dbReference type="InterPro" id="IPR036390">
    <property type="entry name" value="WH_DNA-bd_sf"/>
</dbReference>
<feature type="binding site" evidence="11">
    <location>
        <position position="139"/>
    </location>
    <ligand>
        <name>Zn(2+)</name>
        <dbReference type="ChEBI" id="CHEBI:29105"/>
    </ligand>
</feature>
<comment type="cofactor">
    <cofactor evidence="11">
        <name>Zn(2+)</name>
        <dbReference type="ChEBI" id="CHEBI:29105"/>
    </cofactor>
    <text evidence="11">Binds 1 zinc ion per subunit.</text>
</comment>
<keyword evidence="6 11" id="KW-0862">Zinc</keyword>
<comment type="similarity">
    <text evidence="2">Belongs to the Fur family.</text>
</comment>
<evidence type="ECO:0000256" key="3">
    <source>
        <dbReference type="ARBA" id="ARBA00022490"/>
    </source>
</evidence>
<dbReference type="GO" id="GO:0008270">
    <property type="term" value="F:zinc ion binding"/>
    <property type="evidence" value="ECO:0007669"/>
    <property type="project" value="TreeGrafter"/>
</dbReference>
<keyword evidence="13" id="KW-1185">Reference proteome</keyword>
<dbReference type="Proteomes" id="UP000007967">
    <property type="component" value="Chromosome"/>
</dbReference>
<keyword evidence="4" id="KW-0678">Repressor</keyword>
<evidence type="ECO:0000256" key="4">
    <source>
        <dbReference type="ARBA" id="ARBA00022491"/>
    </source>
</evidence>
<dbReference type="GO" id="GO:0005737">
    <property type="term" value="C:cytoplasm"/>
    <property type="evidence" value="ECO:0007669"/>
    <property type="project" value="UniProtKB-SubCell"/>
</dbReference>
<keyword evidence="3" id="KW-0963">Cytoplasm</keyword>
<protein>
    <submittedName>
        <fullName evidence="12">Ferric uptake regulator, Fur family</fullName>
    </submittedName>
</protein>
<evidence type="ECO:0000313" key="13">
    <source>
        <dbReference type="Proteomes" id="UP000007967"/>
    </source>
</evidence>
<evidence type="ECO:0000256" key="1">
    <source>
        <dbReference type="ARBA" id="ARBA00004496"/>
    </source>
</evidence>
<feature type="binding site" evidence="11">
    <location>
        <position position="99"/>
    </location>
    <ligand>
        <name>Zn(2+)</name>
        <dbReference type="ChEBI" id="CHEBI:29105"/>
    </ligand>
</feature>
<evidence type="ECO:0000256" key="10">
    <source>
        <dbReference type="ARBA" id="ARBA00023163"/>
    </source>
</evidence>
<dbReference type="InterPro" id="IPR002481">
    <property type="entry name" value="FUR"/>
</dbReference>
<keyword evidence="10" id="KW-0804">Transcription</keyword>
<keyword evidence="8" id="KW-0805">Transcription regulation</keyword>
<keyword evidence="7" id="KW-0408">Iron</keyword>
<keyword evidence="9" id="KW-0238">DNA-binding</keyword>
<evidence type="ECO:0000313" key="12">
    <source>
        <dbReference type="EMBL" id="ADB29536.1"/>
    </source>
</evidence>
<dbReference type="Gene3D" id="1.10.10.10">
    <property type="entry name" value="Winged helix-like DNA-binding domain superfamily/Winged helix DNA-binding domain"/>
    <property type="match status" value="1"/>
</dbReference>
<dbReference type="GO" id="GO:1900376">
    <property type="term" value="P:regulation of secondary metabolite biosynthetic process"/>
    <property type="evidence" value="ECO:0007669"/>
    <property type="project" value="TreeGrafter"/>
</dbReference>
<dbReference type="SUPFAM" id="SSF46785">
    <property type="entry name" value="Winged helix' DNA-binding domain"/>
    <property type="match status" value="1"/>
</dbReference>
<dbReference type="AlphaFoldDB" id="D2PUL8"/>
<organism evidence="12 13">
    <name type="scientific">Kribbella flavida (strain DSM 17836 / JCM 10339 / NBRC 14399)</name>
    <dbReference type="NCBI Taxonomy" id="479435"/>
    <lineage>
        <taxon>Bacteria</taxon>
        <taxon>Bacillati</taxon>
        <taxon>Actinomycetota</taxon>
        <taxon>Actinomycetes</taxon>
        <taxon>Propionibacteriales</taxon>
        <taxon>Kribbellaceae</taxon>
        <taxon>Kribbella</taxon>
    </lineage>
</organism>
<dbReference type="PANTHER" id="PTHR33202:SF18">
    <property type="entry name" value="TRANSCRIPTIONAL REGULATOR FURA"/>
    <property type="match status" value="1"/>
</dbReference>
<dbReference type="HOGENOM" id="CLU_096072_4_0_11"/>
<dbReference type="OrthoDB" id="5242893at2"/>
<evidence type="ECO:0000256" key="11">
    <source>
        <dbReference type="PIRSR" id="PIRSR602481-1"/>
    </source>
</evidence>
<dbReference type="InterPro" id="IPR043135">
    <property type="entry name" value="Fur_C"/>
</dbReference>
<dbReference type="PANTHER" id="PTHR33202">
    <property type="entry name" value="ZINC UPTAKE REGULATION PROTEIN"/>
    <property type="match status" value="1"/>
</dbReference>
<feature type="binding site" evidence="11">
    <location>
        <position position="136"/>
    </location>
    <ligand>
        <name>Zn(2+)</name>
        <dbReference type="ChEBI" id="CHEBI:29105"/>
    </ligand>
</feature>
<dbReference type="KEGG" id="kfl:Kfla_0412"/>
<evidence type="ECO:0000256" key="9">
    <source>
        <dbReference type="ARBA" id="ARBA00023125"/>
    </source>
</evidence>
<dbReference type="eggNOG" id="COG0735">
    <property type="taxonomic scope" value="Bacteria"/>
</dbReference>
<gene>
    <name evidence="12" type="ordered locus">Kfla_0412</name>
</gene>
<sequence>MSAPADLRLRGTGLRVTKPRMAVLEVLDEAQTGHDHLTVAVVADRARARLGTVSTQAVYDCLGALTTAGLVRRIEPAGHPALFETRVDDNHHHLVCRGCGLTTDVDCVAGAAPCLEPSRRDGFLVDEAEVIFWGLCPDCTTVSDPSERPS</sequence>
<evidence type="ECO:0000256" key="7">
    <source>
        <dbReference type="ARBA" id="ARBA00023004"/>
    </source>
</evidence>
<dbReference type="GO" id="GO:0003700">
    <property type="term" value="F:DNA-binding transcription factor activity"/>
    <property type="evidence" value="ECO:0007669"/>
    <property type="project" value="InterPro"/>
</dbReference>
<reference evidence="13" key="1">
    <citation type="submission" date="2009-09" db="EMBL/GenBank/DDBJ databases">
        <title>The complete genome of Kribbella flavida DSM 17836.</title>
        <authorList>
            <consortium name="US DOE Joint Genome Institute (JGI-PGF)"/>
            <person name="Lucas S."/>
            <person name="Copeland A."/>
            <person name="Lapidus A."/>
            <person name="Glavina del Rio T."/>
            <person name="Dalin E."/>
            <person name="Tice H."/>
            <person name="Bruce D."/>
            <person name="Goodwin L."/>
            <person name="Pitluck S."/>
            <person name="Kyrpides N."/>
            <person name="Mavromatis K."/>
            <person name="Ivanova N."/>
            <person name="Saunders E."/>
            <person name="Brettin T."/>
            <person name="Detter J.C."/>
            <person name="Han C."/>
            <person name="Larimer F."/>
            <person name="Land M."/>
            <person name="Hauser L."/>
            <person name="Markowitz V."/>
            <person name="Cheng J.-F."/>
            <person name="Hugenholtz P."/>
            <person name="Woyke T."/>
            <person name="Wu D."/>
            <person name="Pukall R."/>
            <person name="Klenk H.-P."/>
            <person name="Eisen J.A."/>
        </authorList>
    </citation>
    <scope>NUCLEOTIDE SEQUENCE [LARGE SCALE GENOMIC DNA]</scope>
    <source>
        <strain evidence="13">DSM 17836 / JCM 10339 / NBRC 14399</strain>
    </source>
</reference>
<keyword evidence="5 11" id="KW-0479">Metal-binding</keyword>
<dbReference type="GO" id="GO:0000976">
    <property type="term" value="F:transcription cis-regulatory region binding"/>
    <property type="evidence" value="ECO:0007669"/>
    <property type="project" value="TreeGrafter"/>
</dbReference>